<keyword evidence="2" id="KW-1185">Reference proteome</keyword>
<organism evidence="1 2">
    <name type="scientific">Armatimonas rosea</name>
    <dbReference type="NCBI Taxonomy" id="685828"/>
    <lineage>
        <taxon>Bacteria</taxon>
        <taxon>Bacillati</taxon>
        <taxon>Armatimonadota</taxon>
        <taxon>Armatimonadia</taxon>
        <taxon>Armatimonadales</taxon>
        <taxon>Armatimonadaceae</taxon>
        <taxon>Armatimonas</taxon>
    </lineage>
</organism>
<evidence type="ECO:0000313" key="2">
    <source>
        <dbReference type="Proteomes" id="UP000520814"/>
    </source>
</evidence>
<evidence type="ECO:0000313" key="1">
    <source>
        <dbReference type="EMBL" id="MBB6053440.1"/>
    </source>
</evidence>
<sequence length="134" mass="14315">MGRRPKITTDPVAETPEVAAAAPVVRRRRRRTGAIDHVAQTALLVESLLKTRGAQGASQEELQSVIAWARGVHGEAEELKTLVGRPRRQKALASPERMAAFELNKALLDSVLAGTIGVNVSSSGAIVFIDPVTE</sequence>
<protein>
    <submittedName>
        <fullName evidence="1">Uncharacterized protein</fullName>
    </submittedName>
</protein>
<proteinExistence type="predicted"/>
<dbReference type="EMBL" id="JACHGW010000007">
    <property type="protein sequence ID" value="MBB6053440.1"/>
    <property type="molecule type" value="Genomic_DNA"/>
</dbReference>
<gene>
    <name evidence="1" type="ORF">HNQ39_005275</name>
</gene>
<dbReference type="Proteomes" id="UP000520814">
    <property type="component" value="Unassembled WGS sequence"/>
</dbReference>
<accession>A0A7W9SW29</accession>
<reference evidence="1 2" key="1">
    <citation type="submission" date="2020-08" db="EMBL/GenBank/DDBJ databases">
        <title>Genomic Encyclopedia of Type Strains, Phase IV (KMG-IV): sequencing the most valuable type-strain genomes for metagenomic binning, comparative biology and taxonomic classification.</title>
        <authorList>
            <person name="Goeker M."/>
        </authorList>
    </citation>
    <scope>NUCLEOTIDE SEQUENCE [LARGE SCALE GENOMIC DNA]</scope>
    <source>
        <strain evidence="1 2">DSM 23562</strain>
    </source>
</reference>
<dbReference type="AlphaFoldDB" id="A0A7W9SW29"/>
<comment type="caution">
    <text evidence="1">The sequence shown here is derived from an EMBL/GenBank/DDBJ whole genome shotgun (WGS) entry which is preliminary data.</text>
</comment>
<name>A0A7W9SW29_ARMRO</name>
<dbReference type="RefSeq" id="WP_184203535.1">
    <property type="nucleotide sequence ID" value="NZ_JACHGW010000007.1"/>
</dbReference>